<accession>A0ACC0CQZ4</accession>
<dbReference type="EMBL" id="MU394362">
    <property type="protein sequence ID" value="KAI6082819.1"/>
    <property type="molecule type" value="Genomic_DNA"/>
</dbReference>
<proteinExistence type="predicted"/>
<protein>
    <submittedName>
        <fullName evidence="1">Uncharacterized protein</fullName>
    </submittedName>
</protein>
<evidence type="ECO:0000313" key="1">
    <source>
        <dbReference type="EMBL" id="KAI6082819.1"/>
    </source>
</evidence>
<sequence length="385" mass="41577">MKLKSFLLPALAGIATASAGEQQQQAEAYIIRQSKTTTTNPPSIPDELARAILLQRLSTPEQPSALGQLPKSLAQDESVSYIRQFGKLPRPLFEETDDTKLPNQLVIALSGVADKYDDIKNVISTVPLAFTAPGLSRLPAGGKKTSCTFEQSINPANTRCWKGKTQYLEYDVTKDKNVISHISKNLKFINAQALDGKLETTIVLLAPHNPETGSEELRRRDIELNELVMTEEVSDPEATYAPTADTKFTGETDKPFHAFSSVAPSQKSFGVLPACFESRNACASATDSCSGHGQCVNRWGGSNTEKTCFFCHCMTTNETDASGRVGVYHWGGGACHKRDVSTPFWLFVGVSIALVATVAFAIGLLFSVGEEKLPGVIGAGVSRSK</sequence>
<keyword evidence="2" id="KW-1185">Reference proteome</keyword>
<comment type="caution">
    <text evidence="1">The sequence shown here is derived from an EMBL/GenBank/DDBJ whole genome shotgun (WGS) entry which is preliminary data.</text>
</comment>
<evidence type="ECO:0000313" key="2">
    <source>
        <dbReference type="Proteomes" id="UP001497680"/>
    </source>
</evidence>
<reference evidence="1 2" key="1">
    <citation type="journal article" date="2022" name="New Phytol.">
        <title>Ecological generalism drives hyperdiversity of secondary metabolite gene clusters in xylarialean endophytes.</title>
        <authorList>
            <person name="Franco M.E.E."/>
            <person name="Wisecaver J.H."/>
            <person name="Arnold A.E."/>
            <person name="Ju Y.M."/>
            <person name="Slot J.C."/>
            <person name="Ahrendt S."/>
            <person name="Moore L.P."/>
            <person name="Eastman K.E."/>
            <person name="Scott K."/>
            <person name="Konkel Z."/>
            <person name="Mondo S.J."/>
            <person name="Kuo A."/>
            <person name="Hayes R.D."/>
            <person name="Haridas S."/>
            <person name="Andreopoulos B."/>
            <person name="Riley R."/>
            <person name="LaButti K."/>
            <person name="Pangilinan J."/>
            <person name="Lipzen A."/>
            <person name="Amirebrahimi M."/>
            <person name="Yan J."/>
            <person name="Adam C."/>
            <person name="Keymanesh K."/>
            <person name="Ng V."/>
            <person name="Louie K."/>
            <person name="Northen T."/>
            <person name="Drula E."/>
            <person name="Henrissat B."/>
            <person name="Hsieh H.M."/>
            <person name="Youens-Clark K."/>
            <person name="Lutzoni F."/>
            <person name="Miadlikowska J."/>
            <person name="Eastwood D.C."/>
            <person name="Hamelin R.C."/>
            <person name="Grigoriev I.V."/>
            <person name="U'Ren J.M."/>
        </authorList>
    </citation>
    <scope>NUCLEOTIDE SEQUENCE [LARGE SCALE GENOMIC DNA]</scope>
    <source>
        <strain evidence="1 2">ER1909</strain>
    </source>
</reference>
<gene>
    <name evidence="1" type="ORF">F4821DRAFT_246078</name>
</gene>
<organism evidence="1 2">
    <name type="scientific">Hypoxylon rubiginosum</name>
    <dbReference type="NCBI Taxonomy" id="110542"/>
    <lineage>
        <taxon>Eukaryota</taxon>
        <taxon>Fungi</taxon>
        <taxon>Dikarya</taxon>
        <taxon>Ascomycota</taxon>
        <taxon>Pezizomycotina</taxon>
        <taxon>Sordariomycetes</taxon>
        <taxon>Xylariomycetidae</taxon>
        <taxon>Xylariales</taxon>
        <taxon>Hypoxylaceae</taxon>
        <taxon>Hypoxylon</taxon>
    </lineage>
</organism>
<name>A0ACC0CQZ4_9PEZI</name>
<dbReference type="Proteomes" id="UP001497680">
    <property type="component" value="Unassembled WGS sequence"/>
</dbReference>